<dbReference type="Gene3D" id="3.40.50.300">
    <property type="entry name" value="P-loop containing nucleotide triphosphate hydrolases"/>
    <property type="match status" value="1"/>
</dbReference>
<dbReference type="Proteomes" id="UP000366872">
    <property type="component" value="Unassembled WGS sequence"/>
</dbReference>
<proteinExistence type="predicted"/>
<keyword evidence="2" id="KW-1185">Reference proteome</keyword>
<dbReference type="EMBL" id="CAAHFG010000004">
    <property type="protein sequence ID" value="VGO17579.1"/>
    <property type="molecule type" value="Genomic_DNA"/>
</dbReference>
<name>A0A6C2UCE3_PONDE</name>
<dbReference type="AlphaFoldDB" id="A0A6C2UCE3"/>
<gene>
    <name evidence="1" type="ORF">PDESU_06177</name>
</gene>
<protein>
    <submittedName>
        <fullName evidence="1">Uncharacterized protein</fullName>
    </submittedName>
</protein>
<evidence type="ECO:0000313" key="1">
    <source>
        <dbReference type="EMBL" id="VGO17579.1"/>
    </source>
</evidence>
<evidence type="ECO:0000313" key="2">
    <source>
        <dbReference type="Proteomes" id="UP000366872"/>
    </source>
</evidence>
<sequence length="88" mass="10128">MSWSAVWFLSADNPENIRGYGFRGLVIDEAALVPLDVWNYILRPTIAQTLGWAVFISPPGAQWFYDMSTRGNDPEEPDFESFHFRSTR</sequence>
<accession>A0A6C2UCE3</accession>
<reference evidence="1 2" key="1">
    <citation type="submission" date="2019-04" db="EMBL/GenBank/DDBJ databases">
        <authorList>
            <person name="Van Vliet M D."/>
        </authorList>
    </citation>
    <scope>NUCLEOTIDE SEQUENCE [LARGE SCALE GENOMIC DNA]</scope>
    <source>
        <strain evidence="1 2">F1</strain>
    </source>
</reference>
<organism evidence="1 2">
    <name type="scientific">Pontiella desulfatans</name>
    <dbReference type="NCBI Taxonomy" id="2750659"/>
    <lineage>
        <taxon>Bacteria</taxon>
        <taxon>Pseudomonadati</taxon>
        <taxon>Kiritimatiellota</taxon>
        <taxon>Kiritimatiellia</taxon>
        <taxon>Kiritimatiellales</taxon>
        <taxon>Pontiellaceae</taxon>
        <taxon>Pontiella</taxon>
    </lineage>
</organism>
<dbReference type="InterPro" id="IPR027417">
    <property type="entry name" value="P-loop_NTPase"/>
</dbReference>